<dbReference type="EMBL" id="CACVBS010000068">
    <property type="protein sequence ID" value="CAA7268656.1"/>
    <property type="molecule type" value="Genomic_DNA"/>
</dbReference>
<accession>A0A8S0WY58</accession>
<gene>
    <name evidence="1" type="ORF">AAE3_LOCUS10639</name>
</gene>
<reference evidence="1 2" key="1">
    <citation type="submission" date="2020-01" db="EMBL/GenBank/DDBJ databases">
        <authorList>
            <person name="Gupta K D."/>
        </authorList>
    </citation>
    <scope>NUCLEOTIDE SEQUENCE [LARGE SCALE GENOMIC DNA]</scope>
</reference>
<evidence type="ECO:0000313" key="2">
    <source>
        <dbReference type="Proteomes" id="UP000467700"/>
    </source>
</evidence>
<keyword evidence="2" id="KW-1185">Reference proteome</keyword>
<dbReference type="Proteomes" id="UP000467700">
    <property type="component" value="Unassembled WGS sequence"/>
</dbReference>
<name>A0A8S0WY58_CYCAE</name>
<protein>
    <submittedName>
        <fullName evidence="1">Uncharacterized protein</fullName>
    </submittedName>
</protein>
<comment type="caution">
    <text evidence="1">The sequence shown here is derived from an EMBL/GenBank/DDBJ whole genome shotgun (WGS) entry which is preliminary data.</text>
</comment>
<sequence length="162" mass="17616">MPTLVYVNIPAGHKAVVYALTPRVYKTDLHVLHHNRVLKTLTKTKYDKNAAAWLCADGQEVVHLGEFPQGAQLALQMGVQKSSTGTVVTPYELDEGTLQGNTMKFGANNVYDGIGQAEMVVVQWFPINPPAPAPAPTTTYRSGQYSGYSGYSGYQGYPAYGM</sequence>
<evidence type="ECO:0000313" key="1">
    <source>
        <dbReference type="EMBL" id="CAA7268656.1"/>
    </source>
</evidence>
<proteinExistence type="predicted"/>
<dbReference type="OrthoDB" id="10320108at2759"/>
<organism evidence="1 2">
    <name type="scientific">Cyclocybe aegerita</name>
    <name type="common">Black poplar mushroom</name>
    <name type="synonym">Agrocybe aegerita</name>
    <dbReference type="NCBI Taxonomy" id="1973307"/>
    <lineage>
        <taxon>Eukaryota</taxon>
        <taxon>Fungi</taxon>
        <taxon>Dikarya</taxon>
        <taxon>Basidiomycota</taxon>
        <taxon>Agaricomycotina</taxon>
        <taxon>Agaricomycetes</taxon>
        <taxon>Agaricomycetidae</taxon>
        <taxon>Agaricales</taxon>
        <taxon>Agaricineae</taxon>
        <taxon>Bolbitiaceae</taxon>
        <taxon>Cyclocybe</taxon>
    </lineage>
</organism>
<dbReference type="AlphaFoldDB" id="A0A8S0WY58"/>